<protein>
    <submittedName>
        <fullName evidence="1">Uncharacterized protein</fullName>
    </submittedName>
</protein>
<accession>A0A1X7RWH8</accession>
<organism evidence="1 2">
    <name type="scientific">Zymoseptoria tritici (strain ST99CH_3D7)</name>
    <dbReference type="NCBI Taxonomy" id="1276538"/>
    <lineage>
        <taxon>Eukaryota</taxon>
        <taxon>Fungi</taxon>
        <taxon>Dikarya</taxon>
        <taxon>Ascomycota</taxon>
        <taxon>Pezizomycotina</taxon>
        <taxon>Dothideomycetes</taxon>
        <taxon>Dothideomycetidae</taxon>
        <taxon>Mycosphaerellales</taxon>
        <taxon>Mycosphaerellaceae</taxon>
        <taxon>Zymoseptoria</taxon>
    </lineage>
</organism>
<keyword evidence="2" id="KW-1185">Reference proteome</keyword>
<reference evidence="1 2" key="1">
    <citation type="submission" date="2016-06" db="EMBL/GenBank/DDBJ databases">
        <authorList>
            <person name="Kjaerup R.B."/>
            <person name="Dalgaard T.S."/>
            <person name="Juul-Madsen H.R."/>
        </authorList>
    </citation>
    <scope>NUCLEOTIDE SEQUENCE [LARGE SCALE GENOMIC DNA]</scope>
</reference>
<dbReference type="EMBL" id="LT853697">
    <property type="protein sequence ID" value="SMQ51796.1"/>
    <property type="molecule type" value="Genomic_DNA"/>
</dbReference>
<gene>
    <name evidence="1" type="ORF">ZT3D7_G6949</name>
</gene>
<sequence>MSALADAKPFIAPLTYPIGPAQQNASLATRTRHCASLALASISYHYESSAVRSEIHERLYGRPFKSVPPQSAHTKVLPTVAARASKTR</sequence>
<evidence type="ECO:0000313" key="1">
    <source>
        <dbReference type="EMBL" id="SMQ51796.1"/>
    </source>
</evidence>
<name>A0A1X7RWH8_ZYMT9</name>
<proteinExistence type="predicted"/>
<dbReference type="Proteomes" id="UP000215127">
    <property type="component" value="Chromosome 6"/>
</dbReference>
<dbReference type="AlphaFoldDB" id="A0A1X7RWH8"/>
<evidence type="ECO:0000313" key="2">
    <source>
        <dbReference type="Proteomes" id="UP000215127"/>
    </source>
</evidence>